<feature type="transmembrane region" description="Helical" evidence="1">
    <location>
        <begin position="72"/>
        <end position="98"/>
    </location>
</feature>
<name>A0A0E3Q0I9_METMZ</name>
<evidence type="ECO:0000313" key="2">
    <source>
        <dbReference type="EMBL" id="AKB41529.1"/>
    </source>
</evidence>
<dbReference type="EMBL" id="CP009509">
    <property type="protein sequence ID" value="AKB41529.1"/>
    <property type="molecule type" value="Genomic_DNA"/>
</dbReference>
<dbReference type="Pfam" id="PF04307">
    <property type="entry name" value="YdjM"/>
    <property type="match status" value="1"/>
</dbReference>
<feature type="transmembrane region" description="Helical" evidence="1">
    <location>
        <begin position="105"/>
        <end position="122"/>
    </location>
</feature>
<feature type="transmembrane region" description="Helical" evidence="1">
    <location>
        <begin position="40"/>
        <end position="60"/>
    </location>
</feature>
<evidence type="ECO:0008006" key="4">
    <source>
        <dbReference type="Google" id="ProtNLM"/>
    </source>
</evidence>
<organism evidence="2 3">
    <name type="scientific">Methanosarcina mazei WWM610</name>
    <dbReference type="NCBI Taxonomy" id="1434117"/>
    <lineage>
        <taxon>Archaea</taxon>
        <taxon>Methanobacteriati</taxon>
        <taxon>Methanobacteriota</taxon>
        <taxon>Stenosarchaea group</taxon>
        <taxon>Methanomicrobia</taxon>
        <taxon>Methanosarcinales</taxon>
        <taxon>Methanosarcinaceae</taxon>
        <taxon>Methanosarcina</taxon>
    </lineage>
</organism>
<dbReference type="Proteomes" id="UP000033058">
    <property type="component" value="Chromosome"/>
</dbReference>
<dbReference type="InterPro" id="IPR007404">
    <property type="entry name" value="YdjM-like"/>
</dbReference>
<proteinExistence type="predicted"/>
<dbReference type="PATRIC" id="fig|1434117.4.peg.3227"/>
<dbReference type="RefSeq" id="WP_048047419.1">
    <property type="nucleotide sequence ID" value="NZ_CP009509.1"/>
</dbReference>
<keyword evidence="1" id="KW-0472">Membrane</keyword>
<feature type="transmembrane region" description="Helical" evidence="1">
    <location>
        <begin position="6"/>
        <end position="28"/>
    </location>
</feature>
<accession>A0A0E3Q0I9</accession>
<protein>
    <recommendedName>
        <fullName evidence="4">Metal-dependent hydrolase</fullName>
    </recommendedName>
</protein>
<keyword evidence="1" id="KW-0812">Transmembrane</keyword>
<reference evidence="2 3" key="1">
    <citation type="submission" date="2014-07" db="EMBL/GenBank/DDBJ databases">
        <title>Methanogenic archaea and the global carbon cycle.</title>
        <authorList>
            <person name="Henriksen J.R."/>
            <person name="Luke J."/>
            <person name="Reinhart S."/>
            <person name="Benedict M.N."/>
            <person name="Youngblut N.D."/>
            <person name="Metcalf M.E."/>
            <person name="Whitaker R.J."/>
            <person name="Metcalf W.W."/>
        </authorList>
    </citation>
    <scope>NUCLEOTIDE SEQUENCE [LARGE SCALE GENOMIC DNA]</scope>
    <source>
        <strain evidence="2 3">WWM610</strain>
    </source>
</reference>
<dbReference type="GeneID" id="24852300"/>
<feature type="transmembrane region" description="Helical" evidence="1">
    <location>
        <begin position="156"/>
        <end position="181"/>
    </location>
</feature>
<sequence>MPYPVAHVLFFIFCVSAVAVYATVRSIFRRELSSRDLTQLLLLLFVGSVGTLLPDSMIAYNLPVNGTLEHCWIGPIATHSFLFSSVSIVFGTLVGYLAYRQFGKAIYLGLFAEAAFLTHLLLDDIGEDGTEYLYPIYNGKVSVFSLMDVSFQEIGILHYLIASFVSVFFVSIVIMMALFSLNKLGFEFKYRPEK</sequence>
<evidence type="ECO:0000313" key="3">
    <source>
        <dbReference type="Proteomes" id="UP000033058"/>
    </source>
</evidence>
<keyword evidence="1" id="KW-1133">Transmembrane helix</keyword>
<dbReference type="HOGENOM" id="CLU_120788_0_0_2"/>
<evidence type="ECO:0000256" key="1">
    <source>
        <dbReference type="SAM" id="Phobius"/>
    </source>
</evidence>
<dbReference type="AlphaFoldDB" id="A0A0E3Q0I9"/>
<gene>
    <name evidence="2" type="ORF">MSMAW_2538</name>
</gene>